<dbReference type="PROSITE" id="PS01117">
    <property type="entry name" value="HTH_MARR_1"/>
    <property type="match status" value="1"/>
</dbReference>
<evidence type="ECO:0000256" key="2">
    <source>
        <dbReference type="ARBA" id="ARBA00023125"/>
    </source>
</evidence>
<dbReference type="InterPro" id="IPR000835">
    <property type="entry name" value="HTH_MarR-typ"/>
</dbReference>
<sequence length="150" mass="17979">MIDPQEHSLDDLRHGFGFLMHDTTRLMNRYYDRRVRIYGISRTQWTLLTYLSRYEGVSQTRLAEYMDLAPMTLTRQIDKLEREGLLDRRQDPQDRRTNLIFLTEKSQPLMNHMHEIAVEAKEAALKNFNEGEREILRDYLVRMRENMASA</sequence>
<accession>A0A1C3H5T1</accession>
<evidence type="ECO:0000313" key="6">
    <source>
        <dbReference type="Proteomes" id="UP000190837"/>
    </source>
</evidence>
<dbReference type="Proteomes" id="UP000190837">
    <property type="component" value="Unassembled WGS sequence"/>
</dbReference>
<reference evidence="6" key="1">
    <citation type="submission" date="2016-04" db="EMBL/GenBank/DDBJ databases">
        <authorList>
            <person name="Tagini F."/>
        </authorList>
    </citation>
    <scope>NUCLEOTIDE SEQUENCE [LARGE SCALE GENOMIC DNA]</scope>
    <source>
        <strain evidence="6">CHUV0807</strain>
    </source>
</reference>
<dbReference type="EMBL" id="FKLO01000065">
    <property type="protein sequence ID" value="SAM68587.1"/>
    <property type="molecule type" value="Genomic_DNA"/>
</dbReference>
<dbReference type="GO" id="GO:0003700">
    <property type="term" value="F:DNA-binding transcription factor activity"/>
    <property type="evidence" value="ECO:0007669"/>
    <property type="project" value="InterPro"/>
</dbReference>
<dbReference type="SMART" id="SM00347">
    <property type="entry name" value="HTH_MARR"/>
    <property type="match status" value="1"/>
</dbReference>
<keyword evidence="1" id="KW-0805">Transcription regulation</keyword>
<evidence type="ECO:0000256" key="1">
    <source>
        <dbReference type="ARBA" id="ARBA00023015"/>
    </source>
</evidence>
<keyword evidence="3" id="KW-0804">Transcription</keyword>
<dbReference type="Gene3D" id="1.10.10.10">
    <property type="entry name" value="Winged helix-like DNA-binding domain superfamily/Winged helix DNA-binding domain"/>
    <property type="match status" value="1"/>
</dbReference>
<protein>
    <submittedName>
        <fullName evidence="5">Transcriptional regulator, MarR family</fullName>
    </submittedName>
</protein>
<dbReference type="PANTHER" id="PTHR42756">
    <property type="entry name" value="TRANSCRIPTIONAL REGULATOR, MARR"/>
    <property type="match status" value="1"/>
</dbReference>
<evidence type="ECO:0000259" key="4">
    <source>
        <dbReference type="PROSITE" id="PS50995"/>
    </source>
</evidence>
<organism evidence="5 6">
    <name type="scientific">Cardiobacterium hominis</name>
    <dbReference type="NCBI Taxonomy" id="2718"/>
    <lineage>
        <taxon>Bacteria</taxon>
        <taxon>Pseudomonadati</taxon>
        <taxon>Pseudomonadota</taxon>
        <taxon>Gammaproteobacteria</taxon>
        <taxon>Cardiobacteriales</taxon>
        <taxon>Cardiobacteriaceae</taxon>
        <taxon>Cardiobacterium</taxon>
    </lineage>
</organism>
<proteinExistence type="predicted"/>
<gene>
    <name evidence="5" type="ORF">CHUV0807_1945</name>
</gene>
<dbReference type="OMA" id="DEHRFGM"/>
<name>A0A1C3H5T1_9GAMM</name>
<dbReference type="PRINTS" id="PR00598">
    <property type="entry name" value="HTHMARR"/>
</dbReference>
<dbReference type="InterPro" id="IPR036388">
    <property type="entry name" value="WH-like_DNA-bd_sf"/>
</dbReference>
<dbReference type="GO" id="GO:0003677">
    <property type="term" value="F:DNA binding"/>
    <property type="evidence" value="ECO:0007669"/>
    <property type="project" value="UniProtKB-KW"/>
</dbReference>
<dbReference type="Pfam" id="PF01047">
    <property type="entry name" value="MarR"/>
    <property type="match status" value="1"/>
</dbReference>
<evidence type="ECO:0000313" key="5">
    <source>
        <dbReference type="EMBL" id="SAM68587.1"/>
    </source>
</evidence>
<dbReference type="RefSeq" id="WP_004141649.1">
    <property type="nucleotide sequence ID" value="NZ_CALFOW010000176.1"/>
</dbReference>
<evidence type="ECO:0000256" key="3">
    <source>
        <dbReference type="ARBA" id="ARBA00023163"/>
    </source>
</evidence>
<dbReference type="GeneID" id="84790368"/>
<dbReference type="PROSITE" id="PS50995">
    <property type="entry name" value="HTH_MARR_2"/>
    <property type="match status" value="1"/>
</dbReference>
<dbReference type="InterPro" id="IPR023187">
    <property type="entry name" value="Tscrpt_reg_MarR-type_CS"/>
</dbReference>
<dbReference type="PANTHER" id="PTHR42756:SF1">
    <property type="entry name" value="TRANSCRIPTIONAL REPRESSOR OF EMRAB OPERON"/>
    <property type="match status" value="1"/>
</dbReference>
<dbReference type="AlphaFoldDB" id="A0A1C3H5T1"/>
<dbReference type="SUPFAM" id="SSF46785">
    <property type="entry name" value="Winged helix' DNA-binding domain"/>
    <property type="match status" value="1"/>
</dbReference>
<keyword evidence="2" id="KW-0238">DNA-binding</keyword>
<dbReference type="InterPro" id="IPR036390">
    <property type="entry name" value="WH_DNA-bd_sf"/>
</dbReference>
<feature type="domain" description="HTH marR-type" evidence="4">
    <location>
        <begin position="13"/>
        <end position="145"/>
    </location>
</feature>